<dbReference type="Pfam" id="PF17851">
    <property type="entry name" value="GH43_C2"/>
    <property type="match status" value="1"/>
</dbReference>
<dbReference type="SUPFAM" id="SSF49899">
    <property type="entry name" value="Concanavalin A-like lectins/glucanases"/>
    <property type="match status" value="1"/>
</dbReference>
<sequence>MITRETLTCDGLVLTTSDRGTRTEHRLDGPAGPEVRLRVELDGPAVRFAHVPESLSLDAGILSDEHADEHIDGHVRTFGFTGAFVGFWVQDLAGEGCAARFEQISYRE</sequence>
<name>A0A7Y6I3K9_9ACTN</name>
<dbReference type="Proteomes" id="UP000586042">
    <property type="component" value="Unassembled WGS sequence"/>
</dbReference>
<dbReference type="InterPro" id="IPR041542">
    <property type="entry name" value="GH43_C2"/>
</dbReference>
<feature type="domain" description="Beta-xylosidase C-terminal Concanavalin A-like" evidence="1">
    <location>
        <begin position="35"/>
        <end position="107"/>
    </location>
</feature>
<evidence type="ECO:0000313" key="3">
    <source>
        <dbReference type="Proteomes" id="UP000586042"/>
    </source>
</evidence>
<accession>A0A7Y6I3K9</accession>
<protein>
    <recommendedName>
        <fullName evidence="1">Beta-xylosidase C-terminal Concanavalin A-like domain-containing protein</fullName>
    </recommendedName>
</protein>
<evidence type="ECO:0000313" key="2">
    <source>
        <dbReference type="EMBL" id="NUW30911.1"/>
    </source>
</evidence>
<dbReference type="RefSeq" id="WP_175588343.1">
    <property type="nucleotide sequence ID" value="NZ_JABWGN010000002.1"/>
</dbReference>
<dbReference type="AlphaFoldDB" id="A0A7Y6I3K9"/>
<evidence type="ECO:0000259" key="1">
    <source>
        <dbReference type="Pfam" id="PF17851"/>
    </source>
</evidence>
<organism evidence="2 3">
    <name type="scientific">Nonomuraea montanisoli</name>
    <dbReference type="NCBI Taxonomy" id="2741721"/>
    <lineage>
        <taxon>Bacteria</taxon>
        <taxon>Bacillati</taxon>
        <taxon>Actinomycetota</taxon>
        <taxon>Actinomycetes</taxon>
        <taxon>Streptosporangiales</taxon>
        <taxon>Streptosporangiaceae</taxon>
        <taxon>Nonomuraea</taxon>
    </lineage>
</organism>
<dbReference type="Gene3D" id="2.60.120.200">
    <property type="match status" value="1"/>
</dbReference>
<reference evidence="2 3" key="1">
    <citation type="submission" date="2020-06" db="EMBL/GenBank/DDBJ databases">
        <title>Nonomuraea sp. SMC257, a novel actinomycete isolated from soil.</title>
        <authorList>
            <person name="Chanama M."/>
        </authorList>
    </citation>
    <scope>NUCLEOTIDE SEQUENCE [LARGE SCALE GENOMIC DNA]</scope>
    <source>
        <strain evidence="2 3">SMC257</strain>
    </source>
</reference>
<gene>
    <name evidence="2" type="ORF">HTZ77_05695</name>
</gene>
<dbReference type="InterPro" id="IPR013320">
    <property type="entry name" value="ConA-like_dom_sf"/>
</dbReference>
<keyword evidence="3" id="KW-1185">Reference proteome</keyword>
<comment type="caution">
    <text evidence="2">The sequence shown here is derived from an EMBL/GenBank/DDBJ whole genome shotgun (WGS) entry which is preliminary data.</text>
</comment>
<proteinExistence type="predicted"/>
<dbReference type="EMBL" id="JABWGN010000002">
    <property type="protein sequence ID" value="NUW30911.1"/>
    <property type="molecule type" value="Genomic_DNA"/>
</dbReference>